<dbReference type="InterPro" id="IPR038713">
    <property type="entry name" value="Terminase_Gp1_N_sf"/>
</dbReference>
<dbReference type="PATRIC" id="fig|1620.3.peg.603"/>
<evidence type="ECO:0000256" key="2">
    <source>
        <dbReference type="ARBA" id="ARBA00023219"/>
    </source>
</evidence>
<dbReference type="RefSeq" id="WP_236698257.1">
    <property type="nucleotide sequence ID" value="NZ_JQCD01000024.1"/>
</dbReference>
<dbReference type="GO" id="GO:0051276">
    <property type="term" value="P:chromosome organization"/>
    <property type="evidence" value="ECO:0007669"/>
    <property type="project" value="InterPro"/>
</dbReference>
<evidence type="ECO:0000256" key="1">
    <source>
        <dbReference type="ARBA" id="ARBA00022612"/>
    </source>
</evidence>
<keyword evidence="4" id="KW-1185">Reference proteome</keyword>
<dbReference type="EMBL" id="JQCD01000024">
    <property type="protein sequence ID" value="KRN77082.1"/>
    <property type="molecule type" value="Genomic_DNA"/>
</dbReference>
<dbReference type="InterPro" id="IPR052404">
    <property type="entry name" value="SPP1-like_terminase"/>
</dbReference>
<dbReference type="PANTHER" id="PTHR41328">
    <property type="entry name" value="TERMINASE SMALL SUBUNIT-RELATED"/>
    <property type="match status" value="1"/>
</dbReference>
<dbReference type="Pfam" id="PF03592">
    <property type="entry name" value="Terminase_2"/>
    <property type="match status" value="1"/>
</dbReference>
<protein>
    <recommendedName>
        <fullName evidence="5">Terminase small subunit</fullName>
    </recommendedName>
</protein>
<evidence type="ECO:0008006" key="5">
    <source>
        <dbReference type="Google" id="ProtNLM"/>
    </source>
</evidence>
<dbReference type="InterPro" id="IPR005335">
    <property type="entry name" value="Terminase_ssu"/>
</dbReference>
<proteinExistence type="predicted"/>
<organism evidence="3 4">
    <name type="scientific">Weissella minor</name>
    <dbReference type="NCBI Taxonomy" id="1620"/>
    <lineage>
        <taxon>Bacteria</taxon>
        <taxon>Bacillati</taxon>
        <taxon>Bacillota</taxon>
        <taxon>Bacilli</taxon>
        <taxon>Lactobacillales</taxon>
        <taxon>Lactobacillaceae</taxon>
        <taxon>Weissella</taxon>
    </lineage>
</organism>
<evidence type="ECO:0000313" key="4">
    <source>
        <dbReference type="Proteomes" id="UP000051673"/>
    </source>
</evidence>
<name>A0A0R2JR78_9LACO</name>
<keyword evidence="1" id="KW-1188">Viral release from host cell</keyword>
<gene>
    <name evidence="3" type="ORF">IV67_GL000596</name>
</gene>
<dbReference type="Gene3D" id="1.10.10.1400">
    <property type="entry name" value="Terminase, small subunit, N-terminal DNA-binding domain, HTH motif"/>
    <property type="match status" value="1"/>
</dbReference>
<reference evidence="3 4" key="1">
    <citation type="journal article" date="2015" name="Genome Announc.">
        <title>Expanding the biotechnology potential of lactobacilli through comparative genomics of 213 strains and associated genera.</title>
        <authorList>
            <person name="Sun Z."/>
            <person name="Harris H.M."/>
            <person name="McCann A."/>
            <person name="Guo C."/>
            <person name="Argimon S."/>
            <person name="Zhang W."/>
            <person name="Yang X."/>
            <person name="Jeffery I.B."/>
            <person name="Cooney J.C."/>
            <person name="Kagawa T.F."/>
            <person name="Liu W."/>
            <person name="Song Y."/>
            <person name="Salvetti E."/>
            <person name="Wrobel A."/>
            <person name="Rasinkangas P."/>
            <person name="Parkhill J."/>
            <person name="Rea M.C."/>
            <person name="O'Sullivan O."/>
            <person name="Ritari J."/>
            <person name="Douillard F.P."/>
            <person name="Paul Ross R."/>
            <person name="Yang R."/>
            <person name="Briner A.E."/>
            <person name="Felis G.E."/>
            <person name="de Vos W.M."/>
            <person name="Barrangou R."/>
            <person name="Klaenhammer T.R."/>
            <person name="Caufield P.W."/>
            <person name="Cui Y."/>
            <person name="Zhang H."/>
            <person name="O'Toole P.W."/>
        </authorList>
    </citation>
    <scope>NUCLEOTIDE SEQUENCE [LARGE SCALE GENOMIC DNA]</scope>
    <source>
        <strain evidence="3 4">DSM 20014</strain>
    </source>
</reference>
<evidence type="ECO:0000313" key="3">
    <source>
        <dbReference type="EMBL" id="KRN77082.1"/>
    </source>
</evidence>
<keyword evidence="2" id="KW-0231">Viral genome packaging</keyword>
<dbReference type="Proteomes" id="UP000051673">
    <property type="component" value="Unassembled WGS sequence"/>
</dbReference>
<dbReference type="STRING" id="1620.IV67_GL000596"/>
<dbReference type="PANTHER" id="PTHR41328:SF2">
    <property type="entry name" value="TERMINASE SMALL SUBUNIT"/>
    <property type="match status" value="1"/>
</dbReference>
<sequence length="196" mass="21986">MTQKAIEDLAESELKDNQKAFAIEYVRLANATQAYINVYDVSYSVAKVNGSSMLTNANVQSAISELSKAKFKELSVGMFDFMEDLATEARADIGDFVEFGQYDELATDSDGDAYLDTNDEPIKYHKSWMQFKDKDKIDTSLIKNISIGKDGPHIELHDRDKARKQLIEYTQSMGDNTSTRAVIVDDISELGDLNDE</sequence>
<comment type="caution">
    <text evidence="3">The sequence shown here is derived from an EMBL/GenBank/DDBJ whole genome shotgun (WGS) entry which is preliminary data.</text>
</comment>
<accession>A0A0R2JR78</accession>
<dbReference type="AlphaFoldDB" id="A0A0R2JR78"/>